<name>A0ABT7QLJ7_9GAMM</name>
<dbReference type="HAMAP" id="MF_00103">
    <property type="entry name" value="Fapy_DNA_glycosyl"/>
    <property type="match status" value="1"/>
</dbReference>
<dbReference type="CDD" id="cd08966">
    <property type="entry name" value="EcFpg-like_N"/>
    <property type="match status" value="1"/>
</dbReference>
<dbReference type="Gene3D" id="1.10.8.50">
    <property type="match status" value="1"/>
</dbReference>
<dbReference type="InterPro" id="IPR020629">
    <property type="entry name" value="FPG_Glyclase"/>
</dbReference>
<protein>
    <recommendedName>
        <fullName evidence="15">Formamidopyrimidine-DNA glycosylase</fullName>
        <shortName evidence="15">Fapy-DNA glycosylase</shortName>
        <ecNumber evidence="15">3.2.2.23</ecNumber>
    </recommendedName>
    <alternativeName>
        <fullName evidence="15">DNA-(apurinic or apyrimidinic site) lyase MutM</fullName>
        <shortName evidence="15">AP lyase MutM</shortName>
        <ecNumber evidence="15">4.2.99.18</ecNumber>
    </alternativeName>
</protein>
<evidence type="ECO:0000256" key="1">
    <source>
        <dbReference type="ARBA" id="ARBA00001668"/>
    </source>
</evidence>
<accession>A0ABT7QLJ7</accession>
<evidence type="ECO:0000256" key="5">
    <source>
        <dbReference type="ARBA" id="ARBA00022763"/>
    </source>
</evidence>
<comment type="catalytic activity">
    <reaction evidence="1 15">
        <text>Hydrolysis of DNA containing ring-opened 7-methylguanine residues, releasing 2,6-diamino-4-hydroxy-5-(N-methyl)formamidopyrimidine.</text>
        <dbReference type="EC" id="3.2.2.23"/>
    </reaction>
</comment>
<keyword evidence="7 15" id="KW-0378">Hydrolase</keyword>
<feature type="domain" description="Formamidopyrimidine-DNA glycosylase catalytic" evidence="17">
    <location>
        <begin position="2"/>
        <end position="111"/>
    </location>
</feature>
<keyword evidence="9 15" id="KW-0238">DNA-binding</keyword>
<dbReference type="GO" id="GO:0140078">
    <property type="term" value="F:class I DNA-(apurinic or apyrimidinic site) endonuclease activity"/>
    <property type="evidence" value="ECO:0007669"/>
    <property type="project" value="UniProtKB-EC"/>
</dbReference>
<feature type="active site" description="Schiff-base intermediate with DNA" evidence="15">
    <location>
        <position position="2"/>
    </location>
</feature>
<feature type="active site" description="Proton donor; for beta-elimination activity" evidence="15">
    <location>
        <position position="58"/>
    </location>
</feature>
<keyword evidence="6 15" id="KW-0863">Zinc-finger</keyword>
<evidence type="ECO:0000256" key="6">
    <source>
        <dbReference type="ARBA" id="ARBA00022771"/>
    </source>
</evidence>
<evidence type="ECO:0000256" key="14">
    <source>
        <dbReference type="ARBA" id="ARBA00044632"/>
    </source>
</evidence>
<dbReference type="InterPro" id="IPR010663">
    <property type="entry name" value="Znf_FPG/IleRS"/>
</dbReference>
<dbReference type="PROSITE" id="PS51066">
    <property type="entry name" value="ZF_FPG_2"/>
    <property type="match status" value="1"/>
</dbReference>
<comment type="similarity">
    <text evidence="2 15">Belongs to the FPG family.</text>
</comment>
<evidence type="ECO:0000256" key="2">
    <source>
        <dbReference type="ARBA" id="ARBA00009409"/>
    </source>
</evidence>
<dbReference type="SMART" id="SM01232">
    <property type="entry name" value="H2TH"/>
    <property type="match status" value="1"/>
</dbReference>
<evidence type="ECO:0000256" key="8">
    <source>
        <dbReference type="ARBA" id="ARBA00022833"/>
    </source>
</evidence>
<keyword evidence="11 15" id="KW-0456">Lyase</keyword>
<keyword evidence="5 15" id="KW-0227">DNA damage</keyword>
<evidence type="ECO:0000256" key="7">
    <source>
        <dbReference type="ARBA" id="ARBA00022801"/>
    </source>
</evidence>
<dbReference type="SUPFAM" id="SSF46946">
    <property type="entry name" value="S13-like H2TH domain"/>
    <property type="match status" value="1"/>
</dbReference>
<keyword evidence="4 15" id="KW-0479">Metal-binding</keyword>
<comment type="subunit">
    <text evidence="3 15">Monomer.</text>
</comment>
<organism evidence="18 19">
    <name type="scientific">Candidatus Doriopsillibacter californiensis</name>
    <dbReference type="NCBI Taxonomy" id="2970740"/>
    <lineage>
        <taxon>Bacteria</taxon>
        <taxon>Pseudomonadati</taxon>
        <taxon>Pseudomonadota</taxon>
        <taxon>Gammaproteobacteria</taxon>
        <taxon>Candidatus Tethybacterales</taxon>
        <taxon>Candidatus Persebacteraceae</taxon>
        <taxon>Candidatus Doriopsillibacter</taxon>
    </lineage>
</organism>
<keyword evidence="19" id="KW-1185">Reference proteome</keyword>
<feature type="active site" description="Proton donor" evidence="15">
    <location>
        <position position="3"/>
    </location>
</feature>
<evidence type="ECO:0000256" key="10">
    <source>
        <dbReference type="ARBA" id="ARBA00023204"/>
    </source>
</evidence>
<reference evidence="18" key="2">
    <citation type="journal article" date="2023" name="Microbiome">
        <title>Synthase-selected sorting approach identifies a beta-lactone synthase in a nudibranch symbiotic bacterium.</title>
        <authorList>
            <person name="Dzunkova M."/>
            <person name="La Clair J.J."/>
            <person name="Tyml T."/>
            <person name="Doud D."/>
            <person name="Schulz F."/>
            <person name="Piquer-Esteban S."/>
            <person name="Porcel Sanchis D."/>
            <person name="Osborn A."/>
            <person name="Robinson D."/>
            <person name="Louie K.B."/>
            <person name="Bowen B.P."/>
            <person name="Bowers R.M."/>
            <person name="Lee J."/>
            <person name="Arnau V."/>
            <person name="Diaz-Villanueva W."/>
            <person name="Stepanauskas R."/>
            <person name="Gosliner T."/>
            <person name="Date S.V."/>
            <person name="Northen T.R."/>
            <person name="Cheng J.F."/>
            <person name="Burkart M.D."/>
            <person name="Woyke T."/>
        </authorList>
    </citation>
    <scope>NUCLEOTIDE SEQUENCE</scope>
    <source>
        <strain evidence="18">Df01</strain>
    </source>
</reference>
<keyword evidence="8 15" id="KW-0862">Zinc</keyword>
<evidence type="ECO:0000256" key="15">
    <source>
        <dbReference type="HAMAP-Rule" id="MF_00103"/>
    </source>
</evidence>
<evidence type="ECO:0000259" key="16">
    <source>
        <dbReference type="PROSITE" id="PS51066"/>
    </source>
</evidence>
<dbReference type="Pfam" id="PF06831">
    <property type="entry name" value="H2TH"/>
    <property type="match status" value="1"/>
</dbReference>
<sequence>MPELPEVEIVRRGIAPVIVGQTIDDVIVRERRLRLPVTPQLRQKTRGQQIREVRRRGKYLLIDLEGSVLIIHLGMSGTLYFSPKPPTRKHEHIGWKIGDVFLIYNDPRRFGCVVWSSSAPETHPLLCLLGPEPLSPTFDGIVLRQALKNKRTSIKTALLNGHIVVGVGNIYASESLHKASIHPQTPAHRIGNVRSSRLADSIKIILHQAIDAGGSTIRNFTNVEQASGYFQVQWQVYGRGGQPCTCGGTVRQFKQNGRSTYYCPRCQR</sequence>
<evidence type="ECO:0000256" key="12">
    <source>
        <dbReference type="ARBA" id="ARBA00023268"/>
    </source>
</evidence>
<keyword evidence="13 15" id="KW-0326">Glycosidase</keyword>
<feature type="binding site" evidence="15">
    <location>
        <position position="150"/>
    </location>
    <ligand>
        <name>DNA</name>
        <dbReference type="ChEBI" id="CHEBI:16991"/>
    </ligand>
</feature>
<dbReference type="Proteomes" id="UP001168167">
    <property type="component" value="Unassembled WGS sequence"/>
</dbReference>
<dbReference type="InterPro" id="IPR015886">
    <property type="entry name" value="H2TH_FPG"/>
</dbReference>
<dbReference type="PROSITE" id="PS01242">
    <property type="entry name" value="ZF_FPG_1"/>
    <property type="match status" value="1"/>
</dbReference>
<dbReference type="EC" id="4.2.99.18" evidence="15"/>
<evidence type="ECO:0000259" key="17">
    <source>
        <dbReference type="PROSITE" id="PS51068"/>
    </source>
</evidence>
<dbReference type="InterPro" id="IPR015887">
    <property type="entry name" value="DNA_glyclase_Znf_dom_DNA_BS"/>
</dbReference>
<gene>
    <name evidence="15 18" type="primary">mutM</name>
    <name evidence="15" type="synonym">fpg</name>
    <name evidence="18" type="ORF">NQX30_04005</name>
</gene>
<dbReference type="InterPro" id="IPR035937">
    <property type="entry name" value="FPG_N"/>
</dbReference>
<dbReference type="Pfam" id="PF01149">
    <property type="entry name" value="Fapy_DNA_glyco"/>
    <property type="match status" value="1"/>
</dbReference>
<keyword evidence="10 15" id="KW-0234">DNA repair</keyword>
<dbReference type="NCBIfam" id="TIGR00577">
    <property type="entry name" value="fpg"/>
    <property type="match status" value="1"/>
</dbReference>
<dbReference type="SMART" id="SM00898">
    <property type="entry name" value="Fapy_DNA_glyco"/>
    <property type="match status" value="1"/>
</dbReference>
<dbReference type="InterPro" id="IPR000214">
    <property type="entry name" value="Znf_DNA_glyclase/AP_lyase"/>
</dbReference>
<evidence type="ECO:0000256" key="9">
    <source>
        <dbReference type="ARBA" id="ARBA00023125"/>
    </source>
</evidence>
<dbReference type="InterPro" id="IPR010979">
    <property type="entry name" value="Ribosomal_uS13-like_H2TH"/>
</dbReference>
<evidence type="ECO:0000256" key="13">
    <source>
        <dbReference type="ARBA" id="ARBA00023295"/>
    </source>
</evidence>
<reference evidence="18" key="1">
    <citation type="submission" date="2022-08" db="EMBL/GenBank/DDBJ databases">
        <authorList>
            <person name="Dzunkova M."/>
            <person name="La Clair J."/>
            <person name="Tyml T."/>
            <person name="Doud D."/>
            <person name="Schulz F."/>
            <person name="Piquer S."/>
            <person name="Porcel Sanchis D."/>
            <person name="Osborn A."/>
            <person name="Robinson D."/>
            <person name="Louie K.B."/>
            <person name="Bowen B.P."/>
            <person name="Bowers R."/>
            <person name="Lee J."/>
            <person name="Arnau Llombart V."/>
            <person name="Diaz Villanueva W."/>
            <person name="Gosliner T."/>
            <person name="Northen T."/>
            <person name="Cheng J.-F."/>
            <person name="Burkart M.D."/>
            <person name="Woyke T."/>
        </authorList>
    </citation>
    <scope>NUCLEOTIDE SEQUENCE</scope>
    <source>
        <strain evidence="18">Df01</strain>
    </source>
</reference>
<keyword evidence="12 15" id="KW-0511">Multifunctional enzyme</keyword>
<proteinExistence type="inferred from homology"/>
<dbReference type="SUPFAM" id="SSF57716">
    <property type="entry name" value="Glucocorticoid receptor-like (DNA-binding domain)"/>
    <property type="match status" value="1"/>
</dbReference>
<feature type="domain" description="FPG-type" evidence="16">
    <location>
        <begin position="235"/>
        <end position="268"/>
    </location>
</feature>
<dbReference type="Gene3D" id="3.20.190.10">
    <property type="entry name" value="MutM-like, N-terminal"/>
    <property type="match status" value="1"/>
</dbReference>
<dbReference type="PANTHER" id="PTHR22993">
    <property type="entry name" value="FORMAMIDOPYRIMIDINE-DNA GLYCOSYLASE"/>
    <property type="match status" value="1"/>
</dbReference>
<dbReference type="EMBL" id="JANQAO010000002">
    <property type="protein sequence ID" value="MDM5147532.1"/>
    <property type="molecule type" value="Genomic_DNA"/>
</dbReference>
<evidence type="ECO:0000256" key="11">
    <source>
        <dbReference type="ARBA" id="ARBA00023239"/>
    </source>
</evidence>
<dbReference type="PANTHER" id="PTHR22993:SF9">
    <property type="entry name" value="FORMAMIDOPYRIMIDINE-DNA GLYCOSYLASE"/>
    <property type="match status" value="1"/>
</dbReference>
<comment type="function">
    <text evidence="15">Involved in base excision repair of DNA damaged by oxidation or by mutagenic agents. Acts as DNA glycosylase that recognizes and removes damaged bases. Has a preference for oxidized purines, such as 7,8-dihydro-8-oxoguanine (8-oxoG). Has AP (apurinic/apyrimidinic) lyase activity and introduces nicks in the DNA strand. Cleaves the DNA backbone by beta-delta elimination to generate a single-strand break at the site of the removed base with both 3'- and 5'-phosphates.</text>
</comment>
<dbReference type="PROSITE" id="PS51068">
    <property type="entry name" value="FPG_CAT"/>
    <property type="match status" value="1"/>
</dbReference>
<evidence type="ECO:0000313" key="19">
    <source>
        <dbReference type="Proteomes" id="UP001168167"/>
    </source>
</evidence>
<dbReference type="SUPFAM" id="SSF81624">
    <property type="entry name" value="N-terminal domain of MutM-like DNA repair proteins"/>
    <property type="match status" value="1"/>
</dbReference>
<evidence type="ECO:0000256" key="4">
    <source>
        <dbReference type="ARBA" id="ARBA00022723"/>
    </source>
</evidence>
<dbReference type="Pfam" id="PF06827">
    <property type="entry name" value="zf-FPG_IleRS"/>
    <property type="match status" value="1"/>
</dbReference>
<feature type="active site" description="Proton donor; for delta-elimination activity" evidence="15">
    <location>
        <position position="258"/>
    </location>
</feature>
<comment type="cofactor">
    <cofactor evidence="15">
        <name>Zn(2+)</name>
        <dbReference type="ChEBI" id="CHEBI:29105"/>
    </cofactor>
    <text evidence="15">Binds 1 zinc ion per subunit.</text>
</comment>
<comment type="caution">
    <text evidence="18">The sequence shown here is derived from an EMBL/GenBank/DDBJ whole genome shotgun (WGS) entry which is preliminary data.</text>
</comment>
<evidence type="ECO:0000256" key="3">
    <source>
        <dbReference type="ARBA" id="ARBA00011245"/>
    </source>
</evidence>
<comment type="catalytic activity">
    <reaction evidence="14 15">
        <text>2'-deoxyribonucleotide-(2'-deoxyribose 5'-phosphate)-2'-deoxyribonucleotide-DNA = a 3'-end 2'-deoxyribonucleotide-(2,3-dehydro-2,3-deoxyribose 5'-phosphate)-DNA + a 5'-end 5'-phospho-2'-deoxyribonucleoside-DNA + H(+)</text>
        <dbReference type="Rhea" id="RHEA:66592"/>
        <dbReference type="Rhea" id="RHEA-COMP:13180"/>
        <dbReference type="Rhea" id="RHEA-COMP:16897"/>
        <dbReference type="Rhea" id="RHEA-COMP:17067"/>
        <dbReference type="ChEBI" id="CHEBI:15378"/>
        <dbReference type="ChEBI" id="CHEBI:136412"/>
        <dbReference type="ChEBI" id="CHEBI:157695"/>
        <dbReference type="ChEBI" id="CHEBI:167181"/>
        <dbReference type="EC" id="4.2.99.18"/>
    </reaction>
</comment>
<dbReference type="GO" id="GO:0008534">
    <property type="term" value="F:oxidized purine nucleobase lesion DNA N-glycosylase activity"/>
    <property type="evidence" value="ECO:0007669"/>
    <property type="project" value="UniProtKB-EC"/>
</dbReference>
<dbReference type="EC" id="3.2.2.23" evidence="15"/>
<evidence type="ECO:0000313" key="18">
    <source>
        <dbReference type="EMBL" id="MDM5147532.1"/>
    </source>
</evidence>
<feature type="binding site" evidence="15">
    <location>
        <position position="108"/>
    </location>
    <ligand>
        <name>DNA</name>
        <dbReference type="ChEBI" id="CHEBI:16991"/>
    </ligand>
</feature>
<feature type="binding site" evidence="15">
    <location>
        <position position="90"/>
    </location>
    <ligand>
        <name>DNA</name>
        <dbReference type="ChEBI" id="CHEBI:16991"/>
    </ligand>
</feature>
<dbReference type="InterPro" id="IPR012319">
    <property type="entry name" value="FPG_cat"/>
</dbReference>
<dbReference type="NCBIfam" id="NF002211">
    <property type="entry name" value="PRK01103.1"/>
    <property type="match status" value="1"/>
</dbReference>